<dbReference type="InterPro" id="IPR006122">
    <property type="entry name" value="HMA_Cu_ion-bd"/>
</dbReference>
<dbReference type="CDD" id="cd00371">
    <property type="entry name" value="HMA"/>
    <property type="match status" value="1"/>
</dbReference>
<dbReference type="FunFam" id="3.30.70.100:FF:000001">
    <property type="entry name" value="ATPase copper transporting beta"/>
    <property type="match status" value="1"/>
</dbReference>
<dbReference type="InterPro" id="IPR036163">
    <property type="entry name" value="HMA_dom_sf"/>
</dbReference>
<dbReference type="Gene3D" id="3.30.70.100">
    <property type="match status" value="1"/>
</dbReference>
<evidence type="ECO:0000313" key="5">
    <source>
        <dbReference type="EMBL" id="SOC06412.1"/>
    </source>
</evidence>
<dbReference type="RefSeq" id="WP_097073218.1">
    <property type="nucleotide sequence ID" value="NZ_OBMQ01000004.1"/>
</dbReference>
<accession>A0A285SER3</accession>
<keyword evidence="2" id="KW-0479">Metal-binding</keyword>
<dbReference type="GO" id="GO:0005507">
    <property type="term" value="F:copper ion binding"/>
    <property type="evidence" value="ECO:0007669"/>
    <property type="project" value="InterPro"/>
</dbReference>
<dbReference type="InterPro" id="IPR006121">
    <property type="entry name" value="HMA_dom"/>
</dbReference>
<dbReference type="OrthoDB" id="9813965at2"/>
<dbReference type="AlphaFoldDB" id="A0A285SER3"/>
<dbReference type="Pfam" id="PF00403">
    <property type="entry name" value="HMA"/>
    <property type="match status" value="1"/>
</dbReference>
<dbReference type="PANTHER" id="PTHR46594">
    <property type="entry name" value="P-TYPE CATION-TRANSPORTING ATPASE"/>
    <property type="match status" value="1"/>
</dbReference>
<organism evidence="5 6">
    <name type="scientific">Ureibacillus xyleni</name>
    <dbReference type="NCBI Taxonomy" id="614648"/>
    <lineage>
        <taxon>Bacteria</taxon>
        <taxon>Bacillati</taxon>
        <taxon>Bacillota</taxon>
        <taxon>Bacilli</taxon>
        <taxon>Bacillales</taxon>
        <taxon>Caryophanaceae</taxon>
        <taxon>Ureibacillus</taxon>
    </lineage>
</organism>
<dbReference type="SUPFAM" id="SSF55008">
    <property type="entry name" value="HMA, heavy metal-associated domain"/>
    <property type="match status" value="1"/>
</dbReference>
<evidence type="ECO:0000313" key="6">
    <source>
        <dbReference type="Proteomes" id="UP000219636"/>
    </source>
</evidence>
<keyword evidence="6" id="KW-1185">Reference proteome</keyword>
<dbReference type="PROSITE" id="PS50846">
    <property type="entry name" value="HMA_2"/>
    <property type="match status" value="1"/>
</dbReference>
<evidence type="ECO:0000256" key="2">
    <source>
        <dbReference type="ARBA" id="ARBA00022723"/>
    </source>
</evidence>
<dbReference type="PANTHER" id="PTHR46594:SF4">
    <property type="entry name" value="P-TYPE CATION-TRANSPORTING ATPASE"/>
    <property type="match status" value="1"/>
</dbReference>
<keyword evidence="3" id="KW-0186">Copper</keyword>
<protein>
    <recommendedName>
        <fullName evidence="1">Copper chaperone CopZ</fullName>
    </recommendedName>
</protein>
<dbReference type="Proteomes" id="UP000219636">
    <property type="component" value="Unassembled WGS sequence"/>
</dbReference>
<feature type="domain" description="HMA" evidence="4">
    <location>
        <begin position="2"/>
        <end position="68"/>
    </location>
</feature>
<evidence type="ECO:0000256" key="3">
    <source>
        <dbReference type="ARBA" id="ARBA00023008"/>
    </source>
</evidence>
<name>A0A285SER3_9BACL</name>
<dbReference type="EMBL" id="OBMQ01000004">
    <property type="protein sequence ID" value="SOC06412.1"/>
    <property type="molecule type" value="Genomic_DNA"/>
</dbReference>
<evidence type="ECO:0000259" key="4">
    <source>
        <dbReference type="PROSITE" id="PS50846"/>
    </source>
</evidence>
<dbReference type="PROSITE" id="PS01047">
    <property type="entry name" value="HMA_1"/>
    <property type="match status" value="1"/>
</dbReference>
<dbReference type="NCBIfam" id="TIGR00003">
    <property type="entry name" value="copper ion binding protein"/>
    <property type="match status" value="1"/>
</dbReference>
<sequence>MKKITFNVMGMRCGGCVNSIQGSVGKLQGVAEVKVHLSEGNVDVLFDSDQITVEEIKTTIENKGYHVE</sequence>
<dbReference type="InterPro" id="IPR017969">
    <property type="entry name" value="Heavy-metal-associated_CS"/>
</dbReference>
<evidence type="ECO:0000256" key="1">
    <source>
        <dbReference type="ARBA" id="ARBA00015313"/>
    </source>
</evidence>
<proteinExistence type="predicted"/>
<gene>
    <name evidence="5" type="ORF">SAMN05880501_104272</name>
</gene>
<reference evidence="6" key="1">
    <citation type="submission" date="2017-08" db="EMBL/GenBank/DDBJ databases">
        <authorList>
            <person name="Varghese N."/>
            <person name="Submissions S."/>
        </authorList>
    </citation>
    <scope>NUCLEOTIDE SEQUENCE [LARGE SCALE GENOMIC DNA]</scope>
    <source>
        <strain evidence="6">JC22</strain>
    </source>
</reference>